<reference evidence="1 4" key="1">
    <citation type="journal article" date="2015" name="Genome Announc.">
        <title>Complete genome sequences for 35 biothreat assay-relevant bacillus species.</title>
        <authorList>
            <person name="Johnson S.L."/>
            <person name="Daligault H.E."/>
            <person name="Davenport K.W."/>
            <person name="Jaissle J."/>
            <person name="Frey K.G."/>
            <person name="Ladner J.T."/>
            <person name="Broomall S.M."/>
            <person name="Bishop-Lilly K.A."/>
            <person name="Bruce D.C."/>
            <person name="Gibbons H.S."/>
            <person name="Coyne S.R."/>
            <person name="Lo C.C."/>
            <person name="Meincke L."/>
            <person name="Munk A.C."/>
            <person name="Koroleva G.I."/>
            <person name="Rosenzweig C.N."/>
            <person name="Palacios G.F."/>
            <person name="Redden C.L."/>
            <person name="Minogue T.D."/>
            <person name="Chain P.S."/>
        </authorList>
    </citation>
    <scope>NUCLEOTIDE SEQUENCE [LARGE SCALE GENOMIC DNA]</scope>
    <source>
        <strain evidence="1 4">HD1011</strain>
        <plasmid evidence="1 4">2</plasmid>
    </source>
</reference>
<geneLocation type="plasmid" evidence="1 4">
    <name>2</name>
</geneLocation>
<dbReference type="Proteomes" id="UP000501107">
    <property type="component" value="Plasmid unnamed3"/>
</dbReference>
<dbReference type="KEGG" id="btw:BF38_5755"/>
<reference evidence="3 5" key="3">
    <citation type="submission" date="2020-05" db="EMBL/GenBank/DDBJ databases">
        <title>FDA dAtabase for Regulatory Grade micrObial Sequences (FDA-ARGOS): Supporting development and validation of Infectious Disease Dx tests.</title>
        <authorList>
            <person name="Nelson B."/>
            <person name="Plummer A."/>
            <person name="Tallon L."/>
            <person name="Sadzewicz L."/>
            <person name="Zhao X."/>
            <person name="Vavikolanu K."/>
            <person name="Mehta A."/>
            <person name="Aluvathingal J."/>
            <person name="Nadendla S."/>
            <person name="Myers T."/>
            <person name="Yan Y."/>
            <person name="Sichtig H."/>
        </authorList>
    </citation>
    <scope>NUCLEOTIDE SEQUENCE [LARGE SCALE GENOMIC DNA]</scope>
    <source>
        <strain evidence="3 5">FDAARGOS_795</strain>
        <plasmid evidence="3 5">unnamed3</plasmid>
    </source>
</reference>
<proteinExistence type="predicted"/>
<gene>
    <name evidence="1" type="ORF">BF38_5755</name>
    <name evidence="2" type="ORF">FO599_02080</name>
    <name evidence="3" type="ORF">FOC89_02080</name>
</gene>
<evidence type="ECO:0000313" key="4">
    <source>
        <dbReference type="Proteomes" id="UP000031876"/>
    </source>
</evidence>
<geneLocation type="plasmid" evidence="3 5">
    <name>unnamed3</name>
</geneLocation>
<reference evidence="2" key="2">
    <citation type="submission" date="2019-07" db="EMBL/GenBank/DDBJ databases">
        <title>Phylogenomic Reclassification of ATCC Bacillus Strains and Various Taxa within the Genus Bacillus.</title>
        <authorList>
            <person name="Riojas M.A."/>
            <person name="Frank A.M."/>
            <person name="Fenn S.L."/>
            <person name="King S.P."/>
            <person name="Brower S.M."/>
            <person name="Hazbon M.H."/>
        </authorList>
    </citation>
    <scope>NUCLEOTIDE SEQUENCE</scope>
    <source>
        <strain evidence="2">ATCC 35646</strain>
    </source>
</reference>
<sequence length="123" mass="14202">MYNSRRDVFDGLVSLEDYAKVVELMLKLEGEKLKAESIRSAVKEIRGIAQNEHVVTEPELNEFINDANRIKNTFNYVAEHFPSTKSFIEKYITVHTEVIDKSVDFYRNGGSKKDDNLENTIWG</sequence>
<dbReference type="EMBL" id="CP053979">
    <property type="protein sequence ID" value="QKH22794.1"/>
    <property type="molecule type" value="Genomic_DNA"/>
</dbReference>
<organism evidence="3 5">
    <name type="scientific">Bacillus thuringiensis</name>
    <dbReference type="NCBI Taxonomy" id="1428"/>
    <lineage>
        <taxon>Bacteria</taxon>
        <taxon>Bacillati</taxon>
        <taxon>Bacillota</taxon>
        <taxon>Bacilli</taxon>
        <taxon>Bacillales</taxon>
        <taxon>Bacillaceae</taxon>
        <taxon>Bacillus</taxon>
        <taxon>Bacillus cereus group</taxon>
    </lineage>
</organism>
<protein>
    <submittedName>
        <fullName evidence="3">Uncharacterized protein</fullName>
    </submittedName>
</protein>
<accession>A0A0B5N940</accession>
<dbReference type="AlphaFoldDB" id="A0A0B5N940"/>
<dbReference type="Proteomes" id="UP001181533">
    <property type="component" value="Unassembled WGS sequence"/>
</dbReference>
<dbReference type="EMBL" id="CP009334">
    <property type="protein sequence ID" value="AJG74204.1"/>
    <property type="molecule type" value="Genomic_DNA"/>
</dbReference>
<dbReference type="EMBL" id="VKQN01000001">
    <property type="protein sequence ID" value="MDR4174921.1"/>
    <property type="molecule type" value="Genomic_DNA"/>
</dbReference>
<dbReference type="RefSeq" id="WP_000282839.1">
    <property type="nucleotide sequence ID" value="NZ_CP009334.1"/>
</dbReference>
<dbReference type="Proteomes" id="UP000031876">
    <property type="component" value="Plasmid 2"/>
</dbReference>
<keyword evidence="3" id="KW-0614">Plasmid</keyword>
<evidence type="ECO:0000313" key="5">
    <source>
        <dbReference type="Proteomes" id="UP000501107"/>
    </source>
</evidence>
<evidence type="ECO:0000313" key="3">
    <source>
        <dbReference type="EMBL" id="QKH22794.1"/>
    </source>
</evidence>
<evidence type="ECO:0000313" key="2">
    <source>
        <dbReference type="EMBL" id="MDR4174921.1"/>
    </source>
</evidence>
<evidence type="ECO:0000313" key="1">
    <source>
        <dbReference type="EMBL" id="AJG74204.1"/>
    </source>
</evidence>
<name>A0A0B5N940_BACTU</name>